<keyword evidence="2" id="KW-1185">Reference proteome</keyword>
<reference evidence="1 2" key="1">
    <citation type="submission" date="2024-10" db="EMBL/GenBank/DDBJ databases">
        <title>Updated reference genomes for cyclostephanoid diatoms.</title>
        <authorList>
            <person name="Roberts W.R."/>
            <person name="Alverson A.J."/>
        </authorList>
    </citation>
    <scope>NUCLEOTIDE SEQUENCE [LARGE SCALE GENOMIC DNA]</scope>
    <source>
        <strain evidence="1 2">AJA228-03</strain>
    </source>
</reference>
<dbReference type="EMBL" id="JALLPB020000295">
    <property type="protein sequence ID" value="KAL3810875.1"/>
    <property type="molecule type" value="Genomic_DNA"/>
</dbReference>
<comment type="caution">
    <text evidence="1">The sequence shown here is derived from an EMBL/GenBank/DDBJ whole genome shotgun (WGS) entry which is preliminary data.</text>
</comment>
<name>A0ABD3RCX9_9STRA</name>
<dbReference type="AlphaFoldDB" id="A0ABD3RCX9"/>
<evidence type="ECO:0000313" key="1">
    <source>
        <dbReference type="EMBL" id="KAL3810875.1"/>
    </source>
</evidence>
<proteinExistence type="predicted"/>
<organism evidence="1 2">
    <name type="scientific">Cyclostephanos tholiformis</name>
    <dbReference type="NCBI Taxonomy" id="382380"/>
    <lineage>
        <taxon>Eukaryota</taxon>
        <taxon>Sar</taxon>
        <taxon>Stramenopiles</taxon>
        <taxon>Ochrophyta</taxon>
        <taxon>Bacillariophyta</taxon>
        <taxon>Coscinodiscophyceae</taxon>
        <taxon>Thalassiosirophycidae</taxon>
        <taxon>Stephanodiscales</taxon>
        <taxon>Stephanodiscaceae</taxon>
        <taxon>Cyclostephanos</taxon>
    </lineage>
</organism>
<gene>
    <name evidence="1" type="ORF">ACHAXA_003397</name>
</gene>
<evidence type="ECO:0008006" key="3">
    <source>
        <dbReference type="Google" id="ProtNLM"/>
    </source>
</evidence>
<protein>
    <recommendedName>
        <fullName evidence="3">Plastid lipid-associated protein/fibrillin conserved domain-containing protein</fullName>
    </recommendedName>
</protein>
<accession>A0ABD3RCX9</accession>
<sequence length="309" mass="33932">MTTNNSRVRAIAVLLLAWDGNKKWATLALSSPSRRGVGGATRTTLTSSSSPLAAAAAAAEGFAPTKERIDQRRTAAIITPSNDDGRTNENAALVAAPSIDEAKAALIDLVPRMTGNDAEYRSLESYINLLEERYAPVLTLDFLNLAMAGEWQLLFSTNLLGRPSGRLRLRGMLQRIETDGLYGELINVARWEYDEGGDGVFDAYGDFNVKCTYAISRGSRMAVTLNDHELRPAWGSSIPEDVPNMVGYLHRAIPRELFDPNGHSMDITYLDANLRIVRLTGPNHEGVRNIFMRRGSLEINPVGEKSHTM</sequence>
<dbReference type="Proteomes" id="UP001530377">
    <property type="component" value="Unassembled WGS sequence"/>
</dbReference>
<evidence type="ECO:0000313" key="2">
    <source>
        <dbReference type="Proteomes" id="UP001530377"/>
    </source>
</evidence>